<gene>
    <name evidence="2" type="ORF">ACFPYI_01895</name>
</gene>
<comment type="caution">
    <text evidence="2">The sequence shown here is derived from an EMBL/GenBank/DDBJ whole genome shotgun (WGS) entry which is preliminary data.</text>
</comment>
<organism evidence="2 3">
    <name type="scientific">Halomarina salina</name>
    <dbReference type="NCBI Taxonomy" id="1872699"/>
    <lineage>
        <taxon>Archaea</taxon>
        <taxon>Methanobacteriati</taxon>
        <taxon>Methanobacteriota</taxon>
        <taxon>Stenosarchaea group</taxon>
        <taxon>Halobacteria</taxon>
        <taxon>Halobacteriales</taxon>
        <taxon>Natronomonadaceae</taxon>
        <taxon>Halomarina</taxon>
    </lineage>
</organism>
<dbReference type="RefSeq" id="WP_247418717.1">
    <property type="nucleotide sequence ID" value="NZ_JALLGW010000002.1"/>
</dbReference>
<reference evidence="2 3" key="1">
    <citation type="journal article" date="2019" name="Int. J. Syst. Evol. Microbiol.">
        <title>The Global Catalogue of Microorganisms (GCM) 10K type strain sequencing project: providing services to taxonomists for standard genome sequencing and annotation.</title>
        <authorList>
            <consortium name="The Broad Institute Genomics Platform"/>
            <consortium name="The Broad Institute Genome Sequencing Center for Infectious Disease"/>
            <person name="Wu L."/>
            <person name="Ma J."/>
        </authorList>
    </citation>
    <scope>NUCLEOTIDE SEQUENCE [LARGE SCALE GENOMIC DNA]</scope>
    <source>
        <strain evidence="2 3">CGMCC 1.12543</strain>
    </source>
</reference>
<accession>A0ABD5RI98</accession>
<name>A0ABD5RI98_9EURY</name>
<dbReference type="EMBL" id="JBHSQH010000001">
    <property type="protein sequence ID" value="MFC5970073.1"/>
    <property type="molecule type" value="Genomic_DNA"/>
</dbReference>
<dbReference type="AlphaFoldDB" id="A0ABD5RI98"/>
<evidence type="ECO:0000313" key="2">
    <source>
        <dbReference type="EMBL" id="MFC5970073.1"/>
    </source>
</evidence>
<keyword evidence="3" id="KW-1185">Reference proteome</keyword>
<proteinExistence type="predicted"/>
<feature type="region of interest" description="Disordered" evidence="1">
    <location>
        <begin position="59"/>
        <end position="82"/>
    </location>
</feature>
<dbReference type="Proteomes" id="UP001596099">
    <property type="component" value="Unassembled WGS sequence"/>
</dbReference>
<protein>
    <submittedName>
        <fullName evidence="2">Uncharacterized protein</fullName>
    </submittedName>
</protein>
<evidence type="ECO:0000256" key="1">
    <source>
        <dbReference type="SAM" id="MobiDB-lite"/>
    </source>
</evidence>
<sequence>MRVHFTRRDSADECPTRRVAITVDGERQEVTVFSTGTSEPVSRAVGEALIDSETHAVEPYEPAADGELTPAVTPLSEDTRNG</sequence>
<evidence type="ECO:0000313" key="3">
    <source>
        <dbReference type="Proteomes" id="UP001596099"/>
    </source>
</evidence>